<protein>
    <submittedName>
        <fullName evidence="1">Uncharacterized protein</fullName>
    </submittedName>
</protein>
<comment type="caution">
    <text evidence="1">The sequence shown here is derived from an EMBL/GenBank/DDBJ whole genome shotgun (WGS) entry which is preliminary data.</text>
</comment>
<dbReference type="Proteomes" id="UP000589351">
    <property type="component" value="Unassembled WGS sequence"/>
</dbReference>
<name>A0A6V7RLP1_9STAP</name>
<reference evidence="1 2" key="1">
    <citation type="submission" date="2020-07" db="EMBL/GenBank/DDBJ databases">
        <authorList>
            <person name="Criscuolo A."/>
        </authorList>
    </citation>
    <scope>NUCLEOTIDE SEQUENCE [LARGE SCALE GENOMIC DNA]</scope>
    <source>
        <strain evidence="1">CIP111649</strain>
    </source>
</reference>
<gene>
    <name evidence="1" type="ORF">JEODO184_01481</name>
</gene>
<evidence type="ECO:0000313" key="2">
    <source>
        <dbReference type="Proteomes" id="UP000589351"/>
    </source>
</evidence>
<keyword evidence="2" id="KW-1185">Reference proteome</keyword>
<sequence>MTKSEFKSLLSLFAVTLMLVLIYSFSQNQENLFENTYSLNSVESNSNNIEFYQDEQSNMASANSEVNDKTGAVNLGMLPQGMSVDFANYELSVAK</sequence>
<evidence type="ECO:0000313" key="1">
    <source>
        <dbReference type="EMBL" id="CAD2078775.1"/>
    </source>
</evidence>
<dbReference type="EMBL" id="CAJEWD010000008">
    <property type="protein sequence ID" value="CAD2078775.1"/>
    <property type="molecule type" value="Genomic_DNA"/>
</dbReference>
<proteinExistence type="predicted"/>
<accession>A0A6V7RLP1</accession>
<dbReference type="AlphaFoldDB" id="A0A6V7RLP1"/>
<organism evidence="1 2">
    <name type="scientific">Jeotgalicoccus meleagridis</name>
    <dbReference type="NCBI Taxonomy" id="2759181"/>
    <lineage>
        <taxon>Bacteria</taxon>
        <taxon>Bacillati</taxon>
        <taxon>Bacillota</taxon>
        <taxon>Bacilli</taxon>
        <taxon>Bacillales</taxon>
        <taxon>Staphylococcaceae</taxon>
        <taxon>Jeotgalicoccus</taxon>
    </lineage>
</organism>